<evidence type="ECO:0000256" key="7">
    <source>
        <dbReference type="SAM" id="MobiDB-lite"/>
    </source>
</evidence>
<evidence type="ECO:0000256" key="2">
    <source>
        <dbReference type="ARBA" id="ARBA00022475"/>
    </source>
</evidence>
<keyword evidence="4" id="KW-0472">Membrane</keyword>
<evidence type="ECO:0000256" key="5">
    <source>
        <dbReference type="ARBA" id="ARBA00023139"/>
    </source>
</evidence>
<organism evidence="8 9">
    <name type="scientific">Undibacterium arcticum</name>
    <dbReference type="NCBI Taxonomy" id="1762892"/>
    <lineage>
        <taxon>Bacteria</taxon>
        <taxon>Pseudomonadati</taxon>
        <taxon>Pseudomonadota</taxon>
        <taxon>Betaproteobacteria</taxon>
        <taxon>Burkholderiales</taxon>
        <taxon>Oxalobacteraceae</taxon>
        <taxon>Undibacterium</taxon>
    </lineage>
</organism>
<feature type="region of interest" description="Disordered" evidence="7">
    <location>
        <begin position="16"/>
        <end position="36"/>
    </location>
</feature>
<evidence type="ECO:0000256" key="6">
    <source>
        <dbReference type="ARBA" id="ARBA00023288"/>
    </source>
</evidence>
<dbReference type="RefSeq" id="WP_390328049.1">
    <property type="nucleotide sequence ID" value="NZ_JBHRTP010000096.1"/>
</dbReference>
<dbReference type="InterPro" id="IPR012556">
    <property type="entry name" value="Entericidin"/>
</dbReference>
<gene>
    <name evidence="8" type="ORF">ACFOFO_24240</name>
</gene>
<keyword evidence="3" id="KW-0732">Signal</keyword>
<sequence>MFILAGFISGCNTIQGAGKDIERGGEKVQSEAQKAK</sequence>
<keyword evidence="9" id="KW-1185">Reference proteome</keyword>
<comment type="similarity">
    <text evidence="1">Belongs to the EcnA/EcnB lipoprotein family.</text>
</comment>
<comment type="caution">
    <text evidence="8">The sequence shown here is derived from an EMBL/GenBank/DDBJ whole genome shotgun (WGS) entry which is preliminary data.</text>
</comment>
<reference evidence="9" key="1">
    <citation type="journal article" date="2019" name="Int. J. Syst. Evol. Microbiol.">
        <title>The Global Catalogue of Microorganisms (GCM) 10K type strain sequencing project: providing services to taxonomists for standard genome sequencing and annotation.</title>
        <authorList>
            <consortium name="The Broad Institute Genomics Platform"/>
            <consortium name="The Broad Institute Genome Sequencing Center for Infectious Disease"/>
            <person name="Wu L."/>
            <person name="Ma J."/>
        </authorList>
    </citation>
    <scope>NUCLEOTIDE SEQUENCE [LARGE SCALE GENOMIC DNA]</scope>
    <source>
        <strain evidence="9">KCTC 42986</strain>
    </source>
</reference>
<dbReference type="Pfam" id="PF08085">
    <property type="entry name" value="Entericidin"/>
    <property type="match status" value="1"/>
</dbReference>
<name>A0ABV7F7D0_9BURK</name>
<evidence type="ECO:0000256" key="1">
    <source>
        <dbReference type="ARBA" id="ARBA00010296"/>
    </source>
</evidence>
<dbReference type="Proteomes" id="UP001595530">
    <property type="component" value="Unassembled WGS sequence"/>
</dbReference>
<evidence type="ECO:0000256" key="3">
    <source>
        <dbReference type="ARBA" id="ARBA00022729"/>
    </source>
</evidence>
<keyword evidence="5" id="KW-0564">Palmitate</keyword>
<protein>
    <submittedName>
        <fullName evidence="8">Entericidin A/B family lipoprotein</fullName>
    </submittedName>
</protein>
<evidence type="ECO:0000256" key="4">
    <source>
        <dbReference type="ARBA" id="ARBA00023136"/>
    </source>
</evidence>
<keyword evidence="6 8" id="KW-0449">Lipoprotein</keyword>
<evidence type="ECO:0000313" key="9">
    <source>
        <dbReference type="Proteomes" id="UP001595530"/>
    </source>
</evidence>
<evidence type="ECO:0000313" key="8">
    <source>
        <dbReference type="EMBL" id="MFC3111024.1"/>
    </source>
</evidence>
<keyword evidence="2" id="KW-1003">Cell membrane</keyword>
<accession>A0ABV7F7D0</accession>
<feature type="compositionally biased region" description="Basic and acidic residues" evidence="7">
    <location>
        <begin position="19"/>
        <end position="36"/>
    </location>
</feature>
<proteinExistence type="inferred from homology"/>
<dbReference type="EMBL" id="JBHRTP010000096">
    <property type="protein sequence ID" value="MFC3111024.1"/>
    <property type="molecule type" value="Genomic_DNA"/>
</dbReference>